<dbReference type="PROSITE" id="PS00211">
    <property type="entry name" value="ABC_TRANSPORTER_1"/>
    <property type="match status" value="1"/>
</dbReference>
<keyword evidence="3" id="KW-0472">Membrane</keyword>
<reference evidence="5" key="2">
    <citation type="journal article" date="2021" name="PeerJ">
        <title>Extensive microbial diversity within the chicken gut microbiome revealed by metagenomics and culture.</title>
        <authorList>
            <person name="Gilroy R."/>
            <person name="Ravi A."/>
            <person name="Getino M."/>
            <person name="Pursley I."/>
            <person name="Horton D.L."/>
            <person name="Alikhan N.F."/>
            <person name="Baker D."/>
            <person name="Gharbi K."/>
            <person name="Hall N."/>
            <person name="Watson M."/>
            <person name="Adriaenssens E.M."/>
            <person name="Foster-Nyarko E."/>
            <person name="Jarju S."/>
            <person name="Secka A."/>
            <person name="Antonio M."/>
            <person name="Oren A."/>
            <person name="Chaudhuri R.R."/>
            <person name="La Ragione R."/>
            <person name="Hildebrand F."/>
            <person name="Pallen M.J."/>
        </authorList>
    </citation>
    <scope>NUCLEOTIDE SEQUENCE</scope>
    <source>
        <strain evidence="5">17113</strain>
    </source>
</reference>
<dbReference type="InterPro" id="IPR003439">
    <property type="entry name" value="ABC_transporter-like_ATP-bd"/>
</dbReference>
<dbReference type="Proteomes" id="UP000823634">
    <property type="component" value="Unassembled WGS sequence"/>
</dbReference>
<feature type="transmembrane region" description="Helical" evidence="3">
    <location>
        <begin position="599"/>
        <end position="620"/>
    </location>
</feature>
<evidence type="ECO:0000313" key="5">
    <source>
        <dbReference type="EMBL" id="MBO8426638.1"/>
    </source>
</evidence>
<dbReference type="Gene3D" id="3.40.50.300">
    <property type="entry name" value="P-loop containing nucleotide triphosphate hydrolases"/>
    <property type="match status" value="1"/>
</dbReference>
<dbReference type="PANTHER" id="PTHR24220:SF86">
    <property type="entry name" value="ABC TRANSPORTER ABCH.1"/>
    <property type="match status" value="1"/>
</dbReference>
<evidence type="ECO:0000256" key="1">
    <source>
        <dbReference type="ARBA" id="ARBA00022741"/>
    </source>
</evidence>
<name>A0A9D9GWK6_9FIRM</name>
<evidence type="ECO:0000259" key="4">
    <source>
        <dbReference type="PROSITE" id="PS50893"/>
    </source>
</evidence>
<evidence type="ECO:0000313" key="6">
    <source>
        <dbReference type="Proteomes" id="UP000823634"/>
    </source>
</evidence>
<keyword evidence="3" id="KW-1133">Transmembrane helix</keyword>
<feature type="transmembrane region" description="Helical" evidence="3">
    <location>
        <begin position="259"/>
        <end position="282"/>
    </location>
</feature>
<keyword evidence="3" id="KW-0812">Transmembrane</keyword>
<dbReference type="InterPro" id="IPR015854">
    <property type="entry name" value="ABC_transpr_LolD-like"/>
</dbReference>
<dbReference type="SMART" id="SM00382">
    <property type="entry name" value="AAA"/>
    <property type="match status" value="1"/>
</dbReference>
<comment type="caution">
    <text evidence="5">The sequence shown here is derived from an EMBL/GenBank/DDBJ whole genome shotgun (WGS) entry which is preliminary data.</text>
</comment>
<evidence type="ECO:0000256" key="2">
    <source>
        <dbReference type="ARBA" id="ARBA00022840"/>
    </source>
</evidence>
<dbReference type="GO" id="GO:0016887">
    <property type="term" value="F:ATP hydrolysis activity"/>
    <property type="evidence" value="ECO:0007669"/>
    <property type="project" value="InterPro"/>
</dbReference>
<dbReference type="InterPro" id="IPR003593">
    <property type="entry name" value="AAA+_ATPase"/>
</dbReference>
<reference evidence="5" key="1">
    <citation type="submission" date="2020-10" db="EMBL/GenBank/DDBJ databases">
        <authorList>
            <person name="Gilroy R."/>
        </authorList>
    </citation>
    <scope>NUCLEOTIDE SEQUENCE</scope>
    <source>
        <strain evidence="5">17113</strain>
    </source>
</reference>
<feature type="transmembrane region" description="Helical" evidence="3">
    <location>
        <begin position="650"/>
        <end position="670"/>
    </location>
</feature>
<feature type="transmembrane region" description="Helical" evidence="3">
    <location>
        <begin position="548"/>
        <end position="566"/>
    </location>
</feature>
<dbReference type="AlphaFoldDB" id="A0A9D9GWK6"/>
<sequence>MRLFRGVGITKWFGKGEKRVKALFSASFSFPSTGLIGIKGESGSGKSTLLGLLAKFDVPSKGRLSFGRIGYSLLAKSRLRAFRRKGIGFVFQHFNLFEEKTLLYNIAFPLLAAGMGKGKAFAKARKIGLRLLGEGTLNNVAANCSGGERQRAGIARALVGEPYCLLCDEPTGALDEGNSKRVMDILSSEAQNRLVVVVSHNEELLAEYADAVFVLKNGKLVGGADIESKTKEVELKEPHRLSLWWASDLFGSLKRSYKALLGLFFSCLIGFCSLLLSLSFFFGQGPSITEARVNCLDAPLASVSMQEDVSLDDSLLSLVKQSRPSRQSVESLFSEIEGVMVKEDYSFFLPSSIEFDVIGESVSVEASPVYSFALLDLKGIGLRGNVPEDDLSYCLINEELARLFPDEAIGQVVSFACGGMYSGEGWEKEISLTLRMEVAGVVNEFPFLNTPRLYYSYIALDELMGECAAYESEKGVVSLAELAFVAKPDSYFSCYKYLVFATKRWGLQEFFDKIDAFSKEDSPLSFSSRAYLTYDSFASLSGALSTCLYAFLAIEGTLAAGILFLCCEQRYASERKRCAIAIALGASGLSALLRMGSPIFVALLSSCLASLLFSPLLMAIGNFLSQSFFGLNGLFSFLSIGNYFSFVFPIALSIAFALGLLCFALLLLRMRSLSLSREMKDE</sequence>
<keyword evidence="2 5" id="KW-0067">ATP-binding</keyword>
<dbReference type="PROSITE" id="PS50893">
    <property type="entry name" value="ABC_TRANSPORTER_2"/>
    <property type="match status" value="1"/>
</dbReference>
<dbReference type="PANTHER" id="PTHR24220">
    <property type="entry name" value="IMPORT ATP-BINDING PROTEIN"/>
    <property type="match status" value="1"/>
</dbReference>
<protein>
    <submittedName>
        <fullName evidence="5">ATP-binding cassette domain-containing protein</fullName>
    </submittedName>
</protein>
<feature type="domain" description="ABC transporter" evidence="4">
    <location>
        <begin position="4"/>
        <end position="242"/>
    </location>
</feature>
<accession>A0A9D9GWK6</accession>
<keyword evidence="1" id="KW-0547">Nucleotide-binding</keyword>
<dbReference type="GO" id="GO:0005524">
    <property type="term" value="F:ATP binding"/>
    <property type="evidence" value="ECO:0007669"/>
    <property type="project" value="UniProtKB-KW"/>
</dbReference>
<evidence type="ECO:0000256" key="3">
    <source>
        <dbReference type="SAM" id="Phobius"/>
    </source>
</evidence>
<dbReference type="GO" id="GO:0022857">
    <property type="term" value="F:transmembrane transporter activity"/>
    <property type="evidence" value="ECO:0007669"/>
    <property type="project" value="TreeGrafter"/>
</dbReference>
<dbReference type="GO" id="GO:0005886">
    <property type="term" value="C:plasma membrane"/>
    <property type="evidence" value="ECO:0007669"/>
    <property type="project" value="TreeGrafter"/>
</dbReference>
<dbReference type="Pfam" id="PF00005">
    <property type="entry name" value="ABC_tran"/>
    <property type="match status" value="1"/>
</dbReference>
<dbReference type="InterPro" id="IPR027417">
    <property type="entry name" value="P-loop_NTPase"/>
</dbReference>
<dbReference type="InterPro" id="IPR017871">
    <property type="entry name" value="ABC_transporter-like_CS"/>
</dbReference>
<dbReference type="EMBL" id="JADINA010000032">
    <property type="protein sequence ID" value="MBO8426638.1"/>
    <property type="molecule type" value="Genomic_DNA"/>
</dbReference>
<organism evidence="5 6">
    <name type="scientific">Candidatus Alloenteromonas pullistercoris</name>
    <dbReference type="NCBI Taxonomy" id="2840785"/>
    <lineage>
        <taxon>Bacteria</taxon>
        <taxon>Bacillati</taxon>
        <taxon>Bacillota</taxon>
        <taxon>Bacillota incertae sedis</taxon>
        <taxon>Candidatus Alloenteromonas</taxon>
    </lineage>
</organism>
<proteinExistence type="predicted"/>
<dbReference type="SUPFAM" id="SSF52540">
    <property type="entry name" value="P-loop containing nucleoside triphosphate hydrolases"/>
    <property type="match status" value="1"/>
</dbReference>
<gene>
    <name evidence="5" type="ORF">IAC61_04895</name>
</gene>